<feature type="transmembrane region" description="Helical" evidence="1">
    <location>
        <begin position="6"/>
        <end position="25"/>
    </location>
</feature>
<dbReference type="AlphaFoldDB" id="F7ZL06"/>
<evidence type="ECO:0000256" key="1">
    <source>
        <dbReference type="SAM" id="Phobius"/>
    </source>
</evidence>
<feature type="transmembrane region" description="Helical" evidence="1">
    <location>
        <begin position="194"/>
        <end position="218"/>
    </location>
</feature>
<feature type="transmembrane region" description="Helical" evidence="1">
    <location>
        <begin position="117"/>
        <end position="144"/>
    </location>
</feature>
<dbReference type="HOGENOM" id="CLU_069810_0_0_5"/>
<keyword evidence="1" id="KW-0472">Membrane</keyword>
<evidence type="ECO:0000313" key="3">
    <source>
        <dbReference type="EMBL" id="AEI94017.1"/>
    </source>
</evidence>
<protein>
    <recommendedName>
        <fullName evidence="2">EamA domain-containing protein</fullName>
    </recommendedName>
</protein>
<dbReference type="eggNOG" id="COG0697">
    <property type="taxonomic scope" value="Bacteria"/>
</dbReference>
<feature type="domain" description="EamA" evidence="2">
    <location>
        <begin position="162"/>
        <end position="302"/>
    </location>
</feature>
<keyword evidence="4" id="KW-1185">Reference proteome</keyword>
<feature type="transmembrane region" description="Helical" evidence="1">
    <location>
        <begin position="45"/>
        <end position="62"/>
    </location>
</feature>
<dbReference type="Pfam" id="PF00892">
    <property type="entry name" value="EamA"/>
    <property type="match status" value="1"/>
</dbReference>
<accession>F7ZL06</accession>
<dbReference type="Proteomes" id="UP000001353">
    <property type="component" value="Chromosome"/>
</dbReference>
<keyword evidence="1" id="KW-1133">Transmembrane helix</keyword>
<dbReference type="RefSeq" id="WP_013961944.1">
    <property type="nucleotide sequence ID" value="NC_015730.1"/>
</dbReference>
<dbReference type="InterPro" id="IPR000620">
    <property type="entry name" value="EamA_dom"/>
</dbReference>
<feature type="transmembrane region" description="Helical" evidence="1">
    <location>
        <begin position="258"/>
        <end position="279"/>
    </location>
</feature>
<evidence type="ECO:0000313" key="4">
    <source>
        <dbReference type="Proteomes" id="UP000001353"/>
    </source>
</evidence>
<proteinExistence type="predicted"/>
<feature type="transmembrane region" description="Helical" evidence="1">
    <location>
        <begin position="164"/>
        <end position="182"/>
    </location>
</feature>
<feature type="transmembrane region" description="Helical" evidence="1">
    <location>
        <begin position="233"/>
        <end position="251"/>
    </location>
</feature>
<dbReference type="SUPFAM" id="SSF103481">
    <property type="entry name" value="Multidrug resistance efflux transporter EmrE"/>
    <property type="match status" value="2"/>
</dbReference>
<dbReference type="InterPro" id="IPR037185">
    <property type="entry name" value="EmrE-like"/>
</dbReference>
<sequence length="305" mass="32432">MNLFQSELWILVSFAAAGFQTVRFLLQKVLSTALLTPTGATFARFVYSAPIIVVAMAGYVKVSGAQVAFPSVDFWAYAVMGGLAQVLATICVVTLFKTRNFAVGITFKKTEVILSVAVGLILLGEGVSLAAFGAIALGLVGVLLLSKPPDVAGWGLGQMWNKGVALGLSAGALFAVSAVSYRGASLEIAVADPIVRAGVTLGAVTTMQMIGMGMWLWWQDRAQISAVWRVRRVAVWIGLLSLGGSFCWFLAFTLQTAAYVKAVGQVELVLSLLVSILFFSERVSWRELTGIAVLCTSIVLLILVT</sequence>
<dbReference type="OrthoDB" id="5243804at2"/>
<organism evidence="3 4">
    <name type="scientific">Roseobacter litoralis (strain ATCC 49566 / DSM 6996 / JCM 21268 / NBRC 15278 / OCh 149)</name>
    <dbReference type="NCBI Taxonomy" id="391595"/>
    <lineage>
        <taxon>Bacteria</taxon>
        <taxon>Pseudomonadati</taxon>
        <taxon>Pseudomonadota</taxon>
        <taxon>Alphaproteobacteria</taxon>
        <taxon>Rhodobacterales</taxon>
        <taxon>Roseobacteraceae</taxon>
        <taxon>Roseobacter</taxon>
    </lineage>
</organism>
<dbReference type="STRING" id="391595.RLO149_c020360"/>
<feature type="transmembrane region" description="Helical" evidence="1">
    <location>
        <begin position="74"/>
        <end position="96"/>
    </location>
</feature>
<keyword evidence="1" id="KW-0812">Transmembrane</keyword>
<name>F7ZL06_ROSLO</name>
<reference evidence="3 4" key="1">
    <citation type="journal article" date="2011" name="BMC Genomics">
        <title>Comparative genome analysis and genome-guided physiological analysis of Roseobacter litoralis.</title>
        <authorList>
            <person name="Kalhoefer D."/>
            <person name="Thole S."/>
            <person name="Voget S."/>
            <person name="Lehmann R."/>
            <person name="Liesegang H."/>
            <person name="Wollher A."/>
            <person name="Daniel R."/>
            <person name="Simon M."/>
            <person name="Brinkhoff T."/>
        </authorList>
    </citation>
    <scope>NUCLEOTIDE SEQUENCE [LARGE SCALE GENOMIC DNA]</scope>
    <source>
        <strain evidence="4">ATCC 49566 / DSM 6996 / JCM 21268 / NBRC 15278 / OCh 149</strain>
    </source>
</reference>
<dbReference type="GO" id="GO:0016020">
    <property type="term" value="C:membrane"/>
    <property type="evidence" value="ECO:0007669"/>
    <property type="project" value="InterPro"/>
</dbReference>
<dbReference type="Gene3D" id="1.10.3730.20">
    <property type="match status" value="1"/>
</dbReference>
<dbReference type="KEGG" id="rli:RLO149_c020360"/>
<feature type="transmembrane region" description="Helical" evidence="1">
    <location>
        <begin position="285"/>
        <end position="304"/>
    </location>
</feature>
<dbReference type="EMBL" id="CP002623">
    <property type="protein sequence ID" value="AEI94017.1"/>
    <property type="molecule type" value="Genomic_DNA"/>
</dbReference>
<evidence type="ECO:0000259" key="2">
    <source>
        <dbReference type="Pfam" id="PF00892"/>
    </source>
</evidence>
<gene>
    <name evidence="3" type="ordered locus">RLO149_c020360</name>
</gene>